<name>A0ABP0FM29_CLALP</name>
<dbReference type="InterPro" id="IPR001087">
    <property type="entry name" value="GDSL"/>
</dbReference>
<evidence type="ECO:0000256" key="2">
    <source>
        <dbReference type="SAM" id="SignalP"/>
    </source>
</evidence>
<dbReference type="InterPro" id="IPR036514">
    <property type="entry name" value="SGNH_hydro_sf"/>
</dbReference>
<feature type="transmembrane region" description="Helical" evidence="1">
    <location>
        <begin position="425"/>
        <end position="447"/>
    </location>
</feature>
<gene>
    <name evidence="3" type="ORF">CVLEPA_LOCUS10655</name>
</gene>
<comment type="caution">
    <text evidence="3">The sequence shown here is derived from an EMBL/GenBank/DDBJ whole genome shotgun (WGS) entry which is preliminary data.</text>
</comment>
<reference evidence="3 4" key="1">
    <citation type="submission" date="2024-02" db="EMBL/GenBank/DDBJ databases">
        <authorList>
            <person name="Daric V."/>
            <person name="Darras S."/>
        </authorList>
    </citation>
    <scope>NUCLEOTIDE SEQUENCE [LARGE SCALE GENOMIC DNA]</scope>
</reference>
<keyword evidence="1" id="KW-0812">Transmembrane</keyword>
<keyword evidence="1" id="KW-0472">Membrane</keyword>
<dbReference type="CDD" id="cd01824">
    <property type="entry name" value="Phospholipase_B_like"/>
    <property type="match status" value="1"/>
</dbReference>
<dbReference type="SUPFAM" id="SSF52266">
    <property type="entry name" value="SGNH hydrolase"/>
    <property type="match status" value="1"/>
</dbReference>
<protein>
    <recommendedName>
        <fullName evidence="5">Phospholipase B1, membrane-associated</fullName>
    </recommendedName>
</protein>
<feature type="signal peptide" evidence="2">
    <location>
        <begin position="1"/>
        <end position="18"/>
    </location>
</feature>
<dbReference type="PANTHER" id="PTHR21325">
    <property type="entry name" value="PHOSPHOLIPASE B, PLB1"/>
    <property type="match status" value="1"/>
</dbReference>
<feature type="chain" id="PRO_5046335605" description="Phospholipase B1, membrane-associated" evidence="2">
    <location>
        <begin position="19"/>
        <end position="466"/>
    </location>
</feature>
<accession>A0ABP0FM29</accession>
<evidence type="ECO:0000256" key="1">
    <source>
        <dbReference type="SAM" id="Phobius"/>
    </source>
</evidence>
<keyword evidence="4" id="KW-1185">Reference proteome</keyword>
<dbReference type="Gene3D" id="3.40.50.1110">
    <property type="entry name" value="SGNH hydrolase"/>
    <property type="match status" value="1"/>
</dbReference>
<dbReference type="Proteomes" id="UP001642483">
    <property type="component" value="Unassembled WGS sequence"/>
</dbReference>
<evidence type="ECO:0000313" key="3">
    <source>
        <dbReference type="EMBL" id="CAK8680401.1"/>
    </source>
</evidence>
<dbReference type="InterPro" id="IPR038885">
    <property type="entry name" value="PLB1"/>
</dbReference>
<evidence type="ECO:0008006" key="5">
    <source>
        <dbReference type="Google" id="ProtNLM"/>
    </source>
</evidence>
<organism evidence="3 4">
    <name type="scientific">Clavelina lepadiformis</name>
    <name type="common">Light-bulb sea squirt</name>
    <name type="synonym">Ascidia lepadiformis</name>
    <dbReference type="NCBI Taxonomy" id="159417"/>
    <lineage>
        <taxon>Eukaryota</taxon>
        <taxon>Metazoa</taxon>
        <taxon>Chordata</taxon>
        <taxon>Tunicata</taxon>
        <taxon>Ascidiacea</taxon>
        <taxon>Aplousobranchia</taxon>
        <taxon>Clavelinidae</taxon>
        <taxon>Clavelina</taxon>
    </lineage>
</organism>
<proteinExistence type="predicted"/>
<dbReference type="Pfam" id="PF00657">
    <property type="entry name" value="Lipase_GDSL"/>
    <property type="match status" value="1"/>
</dbReference>
<keyword evidence="1" id="KW-1133">Transmembrane helix</keyword>
<dbReference type="InterPro" id="IPR035547">
    <property type="entry name" value="Phospholipase_B"/>
</dbReference>
<dbReference type="PANTHER" id="PTHR21325:SF31">
    <property type="entry name" value="GH22081P-RELATED"/>
    <property type="match status" value="1"/>
</dbReference>
<dbReference type="EMBL" id="CAWYQH010000068">
    <property type="protein sequence ID" value="CAK8680401.1"/>
    <property type="molecule type" value="Genomic_DNA"/>
</dbReference>
<keyword evidence="2" id="KW-0732">Signal</keyword>
<evidence type="ECO:0000313" key="4">
    <source>
        <dbReference type="Proteomes" id="UP001642483"/>
    </source>
</evidence>
<sequence length="466" mass="51873">MQPFTVLLAFAAVFFVEANQYYTDEWGRYESEIYRIVGDMSGKESVESNSYSTGINDFGISFEYTPEKKTVHNLRPEDIEIVGALGDSITAGTGENANTIAGIAIQYRGYVWTAGGEESLETSLTIPNILRQFNPSVKGYSMGLGVGFAPREDEDWFNVAIPGARAKDMTSQVNELIRRMKADNKTSFEHDWKLISIFIGGNDLCALDRDPIGASPEVYRDEIEAALDIMHEHLPRALVQIIQIMEIYLLPQVPDGYNASQFCHIFQNLACSHVVESVNDPEALQILKEKNWEYQRLVSELVSSGKYDTKDDFTIVLQPFFEETVLPYTEDGLVDATFFAPDCFHFSSKGHAMGALNLWNNMMEPVGEKTTVWEVTDLKCPSKEQPYIHTRMNHLASSPAPSTTVKTTIAISTCPELTCKSVPDWAIGVICALAVLAALFLVAFIVVGQSEPPNSKINAKCQSYDF</sequence>